<dbReference type="Proteomes" id="UP000295536">
    <property type="component" value="Unassembled WGS sequence"/>
</dbReference>
<gene>
    <name evidence="3" type="ORF">EDC36_1125</name>
    <name evidence="4" type="ORF">Tigna_00255</name>
</gene>
<dbReference type="SUPFAM" id="SSF52980">
    <property type="entry name" value="Restriction endonuclease-like"/>
    <property type="match status" value="1"/>
</dbReference>
<dbReference type="AlphaFoldDB" id="A0A4R3LFG5"/>
<evidence type="ECO:0000313" key="6">
    <source>
        <dbReference type="Proteomes" id="UP000315577"/>
    </source>
</evidence>
<evidence type="ECO:0000313" key="3">
    <source>
        <dbReference type="EMBL" id="TCS96216.1"/>
    </source>
</evidence>
<dbReference type="EMBL" id="SMAH01000012">
    <property type="protein sequence ID" value="TCS96216.1"/>
    <property type="molecule type" value="Genomic_DNA"/>
</dbReference>
<reference evidence="4 6" key="2">
    <citation type="submission" date="2019-07" db="EMBL/GenBank/DDBJ databases">
        <title>Tepidimonas ignava SPS-1037 draft genome.</title>
        <authorList>
            <person name="Da Costa M.S."/>
            <person name="Froufe H.J.C."/>
            <person name="Egas C."/>
            <person name="Albuquerque L."/>
        </authorList>
    </citation>
    <scope>NUCLEOTIDE SEQUENCE [LARGE SCALE GENOMIC DNA]</scope>
    <source>
        <strain evidence="4 6">SPS-1037</strain>
    </source>
</reference>
<dbReference type="RefSeq" id="WP_132963046.1">
    <property type="nucleotide sequence ID" value="NZ_SMAH01000012.1"/>
</dbReference>
<reference evidence="3 5" key="1">
    <citation type="submission" date="2019-03" db="EMBL/GenBank/DDBJ databases">
        <title>Genomic Encyclopedia of Type Strains, Phase IV (KMG-IV): sequencing the most valuable type-strain genomes for metagenomic binning, comparative biology and taxonomic classification.</title>
        <authorList>
            <person name="Goeker M."/>
        </authorList>
    </citation>
    <scope>NUCLEOTIDE SEQUENCE [LARGE SCALE GENOMIC DNA]</scope>
    <source>
        <strain evidence="3 5">DSM 12034</strain>
    </source>
</reference>
<dbReference type="InterPro" id="IPR011856">
    <property type="entry name" value="tRNA_endonuc-like_dom_sf"/>
</dbReference>
<sequence length="389" mass="42811">MSTPPLHIVIATGQNQANLIPALQCRAQEVWILETPAMQRLRSAAHLVTALNAHGIAARTLPFADDDVTTLHRQAERIAREVGSRAVTINFTGGTKPMTLALVQTLAADLATAPGAEPPHLVYCDTKNRRLDWLAPQPRSEAMQPVLGIDDILLVQGYRRVGGTGGPNLAGWQAAAQERADLTRWLGEHSAELGGFLGALNHVANAARADPHRHKPFEPEQRLRHIPNGAPKELLRRACAHGLISWGGADTVHFHDDSAAQYLGGGWVEELAALKMRGLRPNGGWEPRLCIEHVDTRTRNELDAVLVHDNRMLVVECKAARPDDDLSDWIYKLAKLAEAVGGQMAQAMLLSAREMNQAQRNRAKEYRVDVLSAGELRQLPERLRHWTQA</sequence>
<evidence type="ECO:0000259" key="1">
    <source>
        <dbReference type="Pfam" id="PF09002"/>
    </source>
</evidence>
<name>A0A4R3LFG5_9BURK</name>
<dbReference type="InterPro" id="IPR011335">
    <property type="entry name" value="Restrct_endonuc-II-like"/>
</dbReference>
<proteinExistence type="predicted"/>
<dbReference type="Gene3D" id="3.40.1350.10">
    <property type="match status" value="1"/>
</dbReference>
<comment type="caution">
    <text evidence="3">The sequence shown here is derived from an EMBL/GenBank/DDBJ whole genome shotgun (WGS) entry which is preliminary data.</text>
</comment>
<dbReference type="Proteomes" id="UP000315577">
    <property type="component" value="Unassembled WGS sequence"/>
</dbReference>
<organism evidence="3 5">
    <name type="scientific">Tepidimonas ignava</name>
    <dbReference type="NCBI Taxonomy" id="114249"/>
    <lineage>
        <taxon>Bacteria</taxon>
        <taxon>Pseudomonadati</taxon>
        <taxon>Pseudomonadota</taxon>
        <taxon>Betaproteobacteria</taxon>
        <taxon>Burkholderiales</taxon>
        <taxon>Tepidimonas</taxon>
    </lineage>
</organism>
<dbReference type="OrthoDB" id="8477283at2"/>
<feature type="domain" description="Card1 CARF" evidence="2">
    <location>
        <begin position="27"/>
        <end position="107"/>
    </location>
</feature>
<evidence type="ECO:0000313" key="4">
    <source>
        <dbReference type="EMBL" id="TSE23561.1"/>
    </source>
</evidence>
<dbReference type="Gene3D" id="3.40.50.10770">
    <property type="entry name" value="Hypothetical protein VC1899 like domain (Restriction endonuclease-like)"/>
    <property type="match status" value="1"/>
</dbReference>
<keyword evidence="6" id="KW-1185">Reference proteome</keyword>
<dbReference type="Pfam" id="PF23400">
    <property type="entry name" value="CARF_Card1"/>
    <property type="match status" value="1"/>
</dbReference>
<evidence type="ECO:0000313" key="5">
    <source>
        <dbReference type="Proteomes" id="UP000295536"/>
    </source>
</evidence>
<dbReference type="InterPro" id="IPR056339">
    <property type="entry name" value="CARF_Card1"/>
</dbReference>
<accession>A0A4R3LFG5</accession>
<dbReference type="EMBL" id="VJNC01000002">
    <property type="protein sequence ID" value="TSE23561.1"/>
    <property type="molecule type" value="Genomic_DNA"/>
</dbReference>
<dbReference type="InterPro" id="IPR015093">
    <property type="entry name" value="Card1_endonucl_dom"/>
</dbReference>
<evidence type="ECO:0000259" key="2">
    <source>
        <dbReference type="Pfam" id="PF23400"/>
    </source>
</evidence>
<feature type="domain" description="Card1 endonuclease" evidence="1">
    <location>
        <begin position="257"/>
        <end position="388"/>
    </location>
</feature>
<dbReference type="Pfam" id="PF09002">
    <property type="entry name" value="Card1_endonuc"/>
    <property type="match status" value="1"/>
</dbReference>
<dbReference type="GO" id="GO:0003676">
    <property type="term" value="F:nucleic acid binding"/>
    <property type="evidence" value="ECO:0007669"/>
    <property type="project" value="InterPro"/>
</dbReference>
<protein>
    <submittedName>
        <fullName evidence="3">Uncharacterized protein DUF1887</fullName>
    </submittedName>
</protein>
<dbReference type="Gene3D" id="1.10.10.680">
    <property type="entry name" value="Hypothetical protein VC1899 (Restriction endonuclease-like)"/>
    <property type="match status" value="1"/>
</dbReference>